<dbReference type="Proteomes" id="UP000030671">
    <property type="component" value="Unassembled WGS sequence"/>
</dbReference>
<evidence type="ECO:0000256" key="3">
    <source>
        <dbReference type="SAM" id="MobiDB-lite"/>
    </source>
</evidence>
<feature type="domain" description="Histone chaperone RTT106/FACT complex subunit SPT16-like middle" evidence="4">
    <location>
        <begin position="161"/>
        <end position="274"/>
    </location>
</feature>
<dbReference type="SMART" id="SM01287">
    <property type="entry name" value="Rtt106"/>
    <property type="match status" value="1"/>
</dbReference>
<keyword evidence="6" id="KW-1185">Reference proteome</keyword>
<dbReference type="InterPro" id="IPR011993">
    <property type="entry name" value="PH-like_dom_sf"/>
</dbReference>
<feature type="region of interest" description="Disordered" evidence="3">
    <location>
        <begin position="408"/>
        <end position="433"/>
    </location>
</feature>
<feature type="region of interest" description="Disordered" evidence="3">
    <location>
        <begin position="271"/>
        <end position="390"/>
    </location>
</feature>
<comment type="function">
    <text evidence="2">Component of the FACT complex, a general chromatin factor that acts to reorganize nucleosomes. The FACT complex is involved in multiple processes that require DNA as a template such as mRNA elongation, DNA replication and DNA repair. During transcription elongation the FACT complex acts as a histone chaperone that both destabilizes and restores nucleosomal structure. It facilitates the passage of RNA polymerase II and transcription by promoting the dissociation of one histone H2A-H2B dimer from the nucleosome, then subsequently promotes the reestablishment of the nucleosome following the passage of RNA polymerase II.</text>
</comment>
<feature type="compositionally biased region" description="Low complexity" evidence="3">
    <location>
        <begin position="318"/>
        <end position="331"/>
    </location>
</feature>
<dbReference type="Gene3D" id="2.30.29.30">
    <property type="entry name" value="Pleckstrin-homology domain (PH domain)/Phosphotyrosine-binding domain (PTB)"/>
    <property type="match status" value="1"/>
</dbReference>
<dbReference type="HOGENOM" id="CLU_020806_0_0_1"/>
<dbReference type="GeneID" id="20672274"/>
<dbReference type="PANTHER" id="PTHR45849:SF3">
    <property type="entry name" value="HISTONE CHAPERONE RTT106"/>
    <property type="match status" value="1"/>
</dbReference>
<evidence type="ECO:0000313" key="5">
    <source>
        <dbReference type="EMBL" id="ETW79847.1"/>
    </source>
</evidence>
<dbReference type="eggNOG" id="ENOG502R9PE">
    <property type="taxonomic scope" value="Eukaryota"/>
</dbReference>
<evidence type="ECO:0000256" key="1">
    <source>
        <dbReference type="ARBA" id="ARBA00006159"/>
    </source>
</evidence>
<gene>
    <name evidence="5" type="ORF">HETIRDRAFT_386368</name>
</gene>
<dbReference type="OrthoDB" id="75754at2759"/>
<dbReference type="GO" id="GO:0031491">
    <property type="term" value="F:nucleosome binding"/>
    <property type="evidence" value="ECO:0007669"/>
    <property type="project" value="TreeGrafter"/>
</dbReference>
<proteinExistence type="inferred from homology"/>
<dbReference type="InterPro" id="IPR013719">
    <property type="entry name" value="RTT106/SPT16-like_middle_dom"/>
</dbReference>
<name>W4K225_HETIT</name>
<sequence>MEDCPLCTLHAISVISPVRKKVDITLGACTLRLTHPITGAVEASFPVASLARAFVLPTRGKVKPHWTVVLMSHDNPPRPTRSKSNTSPDHFQCIFGLDATCTSAMTVTRYEGPADNAEICKDPYPPKSLTRGAIDALLNCLPTSCPVFEPNPDTFRSNSKEQGIAAYRGAKEGTLWFLKQGLLGESKPCEFWALDDLKGGEAQGGEAVRLLSATGRTCSVFVTRKAAKEGKEKGVDSEQDEEEGDETEFGMVDGREQDNIREWVRKHRHLFGGHTQGGKDKGSTNGAPSSINAQGKGADEEEGDDVLRDSDDEDSDFEVSSSDGGSPSSESGGSGSDNDEGSGDEGGDEDEGARSESGSARSAEDDVGSDDEEEMDPKHHPLMRPGAMPRMSRTAMDVAVGMVVNDLIGGGGGRPKRTVEVDVDEEEEDELDE</sequence>
<dbReference type="AlphaFoldDB" id="W4K225"/>
<comment type="similarity">
    <text evidence="1">Belongs to the RTT106 family.</text>
</comment>
<evidence type="ECO:0000259" key="4">
    <source>
        <dbReference type="SMART" id="SM01287"/>
    </source>
</evidence>
<feature type="compositionally biased region" description="Acidic residues" evidence="3">
    <location>
        <begin position="365"/>
        <end position="375"/>
    </location>
</feature>
<dbReference type="EMBL" id="KI925460">
    <property type="protein sequence ID" value="ETW79847.1"/>
    <property type="molecule type" value="Genomic_DNA"/>
</dbReference>
<feature type="compositionally biased region" description="Acidic residues" evidence="3">
    <location>
        <begin position="237"/>
        <end position="248"/>
    </location>
</feature>
<accession>W4K225</accession>
<reference evidence="5 6" key="1">
    <citation type="journal article" date="2012" name="New Phytol.">
        <title>Insight into trade-off between wood decay and parasitism from the genome of a fungal forest pathogen.</title>
        <authorList>
            <person name="Olson A."/>
            <person name="Aerts A."/>
            <person name="Asiegbu F."/>
            <person name="Belbahri L."/>
            <person name="Bouzid O."/>
            <person name="Broberg A."/>
            <person name="Canback B."/>
            <person name="Coutinho P.M."/>
            <person name="Cullen D."/>
            <person name="Dalman K."/>
            <person name="Deflorio G."/>
            <person name="van Diepen L.T."/>
            <person name="Dunand C."/>
            <person name="Duplessis S."/>
            <person name="Durling M."/>
            <person name="Gonthier P."/>
            <person name="Grimwood J."/>
            <person name="Fossdal C.G."/>
            <person name="Hansson D."/>
            <person name="Henrissat B."/>
            <person name="Hietala A."/>
            <person name="Himmelstrand K."/>
            <person name="Hoffmeister D."/>
            <person name="Hogberg N."/>
            <person name="James T.Y."/>
            <person name="Karlsson M."/>
            <person name="Kohler A."/>
            <person name="Kues U."/>
            <person name="Lee Y.H."/>
            <person name="Lin Y.C."/>
            <person name="Lind M."/>
            <person name="Lindquist E."/>
            <person name="Lombard V."/>
            <person name="Lucas S."/>
            <person name="Lunden K."/>
            <person name="Morin E."/>
            <person name="Murat C."/>
            <person name="Park J."/>
            <person name="Raffaello T."/>
            <person name="Rouze P."/>
            <person name="Salamov A."/>
            <person name="Schmutz J."/>
            <person name="Solheim H."/>
            <person name="Stahlberg J."/>
            <person name="Velez H."/>
            <person name="de Vries R.P."/>
            <person name="Wiebenga A."/>
            <person name="Woodward S."/>
            <person name="Yakovlev I."/>
            <person name="Garbelotto M."/>
            <person name="Martin F."/>
            <person name="Grigoriev I.V."/>
            <person name="Stenlid J."/>
        </authorList>
    </citation>
    <scope>NUCLEOTIDE SEQUENCE [LARGE SCALE GENOMIC DNA]</scope>
    <source>
        <strain evidence="5 6">TC 32-1</strain>
    </source>
</reference>
<feature type="compositionally biased region" description="Acidic residues" evidence="3">
    <location>
        <begin position="337"/>
        <end position="351"/>
    </location>
</feature>
<dbReference type="KEGG" id="hir:HETIRDRAFT_386368"/>
<feature type="region of interest" description="Disordered" evidence="3">
    <location>
        <begin position="229"/>
        <end position="256"/>
    </location>
</feature>
<evidence type="ECO:0000256" key="2">
    <source>
        <dbReference type="ARBA" id="ARBA00025370"/>
    </source>
</evidence>
<feature type="compositionally biased region" description="Polar residues" evidence="3">
    <location>
        <begin position="283"/>
        <end position="293"/>
    </location>
</feature>
<dbReference type="PANTHER" id="PTHR45849">
    <property type="entry name" value="FACT COMPLEX SUBUNIT SSRP1"/>
    <property type="match status" value="1"/>
</dbReference>
<dbReference type="GO" id="GO:0042393">
    <property type="term" value="F:histone binding"/>
    <property type="evidence" value="ECO:0007669"/>
    <property type="project" value="TreeGrafter"/>
</dbReference>
<dbReference type="RefSeq" id="XP_009548389.1">
    <property type="nucleotide sequence ID" value="XM_009550094.1"/>
</dbReference>
<dbReference type="Pfam" id="PF08512">
    <property type="entry name" value="Rttp106-like_middle"/>
    <property type="match status" value="1"/>
</dbReference>
<protein>
    <recommendedName>
        <fullName evidence="4">Histone chaperone RTT106/FACT complex subunit SPT16-like middle domain-containing protein</fullName>
    </recommendedName>
</protein>
<dbReference type="STRING" id="747525.W4K225"/>
<dbReference type="SUPFAM" id="SSF50729">
    <property type="entry name" value="PH domain-like"/>
    <property type="match status" value="1"/>
</dbReference>
<dbReference type="InParanoid" id="W4K225"/>
<organism evidence="5 6">
    <name type="scientific">Heterobasidion irregulare (strain TC 32-1)</name>
    <dbReference type="NCBI Taxonomy" id="747525"/>
    <lineage>
        <taxon>Eukaryota</taxon>
        <taxon>Fungi</taxon>
        <taxon>Dikarya</taxon>
        <taxon>Basidiomycota</taxon>
        <taxon>Agaricomycotina</taxon>
        <taxon>Agaricomycetes</taxon>
        <taxon>Russulales</taxon>
        <taxon>Bondarzewiaceae</taxon>
        <taxon>Heterobasidion</taxon>
        <taxon>Heterobasidion annosum species complex</taxon>
    </lineage>
</organism>
<dbReference type="InterPro" id="IPR050454">
    <property type="entry name" value="RTT106/SSRP1_HistChap/FACT"/>
</dbReference>
<feature type="compositionally biased region" description="Acidic residues" evidence="3">
    <location>
        <begin position="299"/>
        <end position="317"/>
    </location>
</feature>
<feature type="compositionally biased region" description="Acidic residues" evidence="3">
    <location>
        <begin position="421"/>
        <end position="433"/>
    </location>
</feature>
<evidence type="ECO:0000313" key="6">
    <source>
        <dbReference type="Proteomes" id="UP000030671"/>
    </source>
</evidence>